<evidence type="ECO:0000259" key="1">
    <source>
        <dbReference type="PROSITE" id="PS50106"/>
    </source>
</evidence>
<dbReference type="Gene3D" id="2.30.42.10">
    <property type="match status" value="1"/>
</dbReference>
<name>A0A0D3JMB9_EMIH1</name>
<dbReference type="PROSITE" id="PS50106">
    <property type="entry name" value="PDZ"/>
    <property type="match status" value="1"/>
</dbReference>
<dbReference type="SMART" id="SM00228">
    <property type="entry name" value="PDZ"/>
    <property type="match status" value="1"/>
</dbReference>
<sequence length="129" mass="14071">MDSVSVAARAEALLQHATLSELGASTLHLHSAHEKATRLGVTMSSEHGVGTTVCAVERGSRAERAGLIVGDRITRVSGVRDRINELAARREPLDLEVIRARRVRQVPFSSHIERRVEDAHYAPCTREAG</sequence>
<evidence type="ECO:0000313" key="3">
    <source>
        <dbReference type="Proteomes" id="UP000013827"/>
    </source>
</evidence>
<reference evidence="3" key="1">
    <citation type="journal article" date="2013" name="Nature">
        <title>Pan genome of the phytoplankton Emiliania underpins its global distribution.</title>
        <authorList>
            <person name="Read B.A."/>
            <person name="Kegel J."/>
            <person name="Klute M.J."/>
            <person name="Kuo A."/>
            <person name="Lefebvre S.C."/>
            <person name="Maumus F."/>
            <person name="Mayer C."/>
            <person name="Miller J."/>
            <person name="Monier A."/>
            <person name="Salamov A."/>
            <person name="Young J."/>
            <person name="Aguilar M."/>
            <person name="Claverie J.M."/>
            <person name="Frickenhaus S."/>
            <person name="Gonzalez K."/>
            <person name="Herman E.K."/>
            <person name="Lin Y.C."/>
            <person name="Napier J."/>
            <person name="Ogata H."/>
            <person name="Sarno A.F."/>
            <person name="Shmutz J."/>
            <person name="Schroeder D."/>
            <person name="de Vargas C."/>
            <person name="Verret F."/>
            <person name="von Dassow P."/>
            <person name="Valentin K."/>
            <person name="Van de Peer Y."/>
            <person name="Wheeler G."/>
            <person name="Dacks J.B."/>
            <person name="Delwiche C.F."/>
            <person name="Dyhrman S.T."/>
            <person name="Glockner G."/>
            <person name="John U."/>
            <person name="Richards T."/>
            <person name="Worden A.Z."/>
            <person name="Zhang X."/>
            <person name="Grigoriev I.V."/>
            <person name="Allen A.E."/>
            <person name="Bidle K."/>
            <person name="Borodovsky M."/>
            <person name="Bowler C."/>
            <person name="Brownlee C."/>
            <person name="Cock J.M."/>
            <person name="Elias M."/>
            <person name="Gladyshev V.N."/>
            <person name="Groth M."/>
            <person name="Guda C."/>
            <person name="Hadaegh A."/>
            <person name="Iglesias-Rodriguez M.D."/>
            <person name="Jenkins J."/>
            <person name="Jones B.M."/>
            <person name="Lawson T."/>
            <person name="Leese F."/>
            <person name="Lindquist E."/>
            <person name="Lobanov A."/>
            <person name="Lomsadze A."/>
            <person name="Malik S.B."/>
            <person name="Marsh M.E."/>
            <person name="Mackinder L."/>
            <person name="Mock T."/>
            <person name="Mueller-Roeber B."/>
            <person name="Pagarete A."/>
            <person name="Parker M."/>
            <person name="Probert I."/>
            <person name="Quesneville H."/>
            <person name="Raines C."/>
            <person name="Rensing S.A."/>
            <person name="Riano-Pachon D.M."/>
            <person name="Richier S."/>
            <person name="Rokitta S."/>
            <person name="Shiraiwa Y."/>
            <person name="Soanes D.M."/>
            <person name="van der Giezen M."/>
            <person name="Wahlund T.M."/>
            <person name="Williams B."/>
            <person name="Wilson W."/>
            <person name="Wolfe G."/>
            <person name="Wurch L.L."/>
        </authorList>
    </citation>
    <scope>NUCLEOTIDE SEQUENCE</scope>
</reference>
<feature type="domain" description="PDZ" evidence="1">
    <location>
        <begin position="26"/>
        <end position="81"/>
    </location>
</feature>
<evidence type="ECO:0000313" key="2">
    <source>
        <dbReference type="EnsemblProtists" id="EOD24654"/>
    </source>
</evidence>
<dbReference type="SUPFAM" id="SSF50156">
    <property type="entry name" value="PDZ domain-like"/>
    <property type="match status" value="1"/>
</dbReference>
<dbReference type="RefSeq" id="XP_005777083.1">
    <property type="nucleotide sequence ID" value="XM_005777026.1"/>
</dbReference>
<reference evidence="2" key="2">
    <citation type="submission" date="2024-10" db="UniProtKB">
        <authorList>
            <consortium name="EnsemblProtists"/>
        </authorList>
    </citation>
    <scope>IDENTIFICATION</scope>
</reference>
<dbReference type="AlphaFoldDB" id="A0A0D3JMB9"/>
<dbReference type="GeneID" id="17270201"/>
<dbReference type="STRING" id="2903.R1EUW7"/>
<organism evidence="2 3">
    <name type="scientific">Emiliania huxleyi (strain CCMP1516)</name>
    <dbReference type="NCBI Taxonomy" id="280463"/>
    <lineage>
        <taxon>Eukaryota</taxon>
        <taxon>Haptista</taxon>
        <taxon>Haptophyta</taxon>
        <taxon>Prymnesiophyceae</taxon>
        <taxon>Isochrysidales</taxon>
        <taxon>Noelaerhabdaceae</taxon>
        <taxon>Emiliania</taxon>
    </lineage>
</organism>
<dbReference type="PaxDb" id="2903-EOD24654"/>
<dbReference type="KEGG" id="ehx:EMIHUDRAFT_206719"/>
<dbReference type="InterPro" id="IPR001478">
    <property type="entry name" value="PDZ"/>
</dbReference>
<dbReference type="EnsemblProtists" id="EOD24654">
    <property type="protein sequence ID" value="EOD24654"/>
    <property type="gene ID" value="EMIHUDRAFT_206719"/>
</dbReference>
<keyword evidence="3" id="KW-1185">Reference proteome</keyword>
<proteinExistence type="predicted"/>
<accession>A0A0D3JMB9</accession>
<dbReference type="Proteomes" id="UP000013827">
    <property type="component" value="Unassembled WGS sequence"/>
</dbReference>
<dbReference type="Pfam" id="PF00595">
    <property type="entry name" value="PDZ"/>
    <property type="match status" value="1"/>
</dbReference>
<protein>
    <recommendedName>
        <fullName evidence="1">PDZ domain-containing protein</fullName>
    </recommendedName>
</protein>
<dbReference type="HOGENOM" id="CLU_1952881_0_0_1"/>
<dbReference type="InterPro" id="IPR036034">
    <property type="entry name" value="PDZ_sf"/>
</dbReference>